<keyword evidence="7" id="KW-1185">Reference proteome</keyword>
<dbReference type="EMBL" id="LGKN01000005">
    <property type="protein sequence ID" value="KPL87722.1"/>
    <property type="molecule type" value="Genomic_DNA"/>
</dbReference>
<proteinExistence type="predicted"/>
<dbReference type="GO" id="GO:0003700">
    <property type="term" value="F:DNA-binding transcription factor activity"/>
    <property type="evidence" value="ECO:0007669"/>
    <property type="project" value="TreeGrafter"/>
</dbReference>
<dbReference type="Proteomes" id="UP000050502">
    <property type="component" value="Unassembled WGS sequence"/>
</dbReference>
<sequence>MATIYDVAKRAGVSRSTVSRVLNNQPGVHPETRERVLAAVRELNYHPNFAARALKRQRADAVGVIIPSSFREPRSDEPRGYYFTEIIRGAYNYFTEHRMAVTLLDDEGTFEFYQSIFERRQVDGILFIDLELGSDMTRRLKSLGFPFVVIGNASEPDVVGVDVDNYGSSQRVVQYLYSQGHRRIAIINGPERRLASRDRRAGFLAAIEHLGLDFPEAYDQPGDFSERSGQKAMRRLLQVSPRPTAVYAINDRMAIGAIRAARDAGLNVPDDISVVGFDDIPVAPYINPPLTTMRQPLYELGAEAARLLHEIIANGAASVSRVVLPATLIERNTVALRTESPERG</sequence>
<dbReference type="PANTHER" id="PTHR30146:SF109">
    <property type="entry name" value="HTH-TYPE TRANSCRIPTIONAL REGULATOR GALS"/>
    <property type="match status" value="1"/>
</dbReference>
<dbReference type="Gene3D" id="3.40.50.2300">
    <property type="match status" value="2"/>
</dbReference>
<dbReference type="Pfam" id="PF00356">
    <property type="entry name" value="LacI"/>
    <property type="match status" value="1"/>
</dbReference>
<evidence type="ECO:0000313" key="5">
    <source>
        <dbReference type="EMBL" id="GAP63328.1"/>
    </source>
</evidence>
<dbReference type="Pfam" id="PF13377">
    <property type="entry name" value="Peripla_BP_3"/>
    <property type="match status" value="1"/>
</dbReference>
<dbReference type="PROSITE" id="PS50932">
    <property type="entry name" value="HTH_LACI_2"/>
    <property type="match status" value="1"/>
</dbReference>
<dbReference type="InterPro" id="IPR028082">
    <property type="entry name" value="Peripla_BP_I"/>
</dbReference>
<reference evidence="7" key="3">
    <citation type="submission" date="2015-08" db="EMBL/GenBank/DDBJ databases">
        <title>Draft Genome Sequence of a Heterotrophic Facultative Anaerobic Bacterium Ardenticatena maritima Strain 110S.</title>
        <authorList>
            <person name="Kawaichi S."/>
            <person name="Yoshida T."/>
            <person name="Sako Y."/>
            <person name="Nakamura R."/>
        </authorList>
    </citation>
    <scope>NUCLEOTIDE SEQUENCE [LARGE SCALE GENOMIC DNA]</scope>
    <source>
        <strain evidence="7">110S</strain>
    </source>
</reference>
<feature type="domain" description="HTH lacI-type" evidence="4">
    <location>
        <begin position="2"/>
        <end position="56"/>
    </location>
</feature>
<dbReference type="PROSITE" id="PS00356">
    <property type="entry name" value="HTH_LACI_1"/>
    <property type="match status" value="1"/>
</dbReference>
<name>A0A0M9UCV2_9CHLR</name>
<evidence type="ECO:0000256" key="3">
    <source>
        <dbReference type="ARBA" id="ARBA00023163"/>
    </source>
</evidence>
<accession>A0A0M9UCV2</accession>
<dbReference type="CDD" id="cd01392">
    <property type="entry name" value="HTH_LacI"/>
    <property type="match status" value="1"/>
</dbReference>
<dbReference type="EMBL" id="BBZA01000137">
    <property type="protein sequence ID" value="GAP63328.1"/>
    <property type="molecule type" value="Genomic_DNA"/>
</dbReference>
<reference evidence="6 8" key="2">
    <citation type="submission" date="2015-07" db="EMBL/GenBank/DDBJ databases">
        <title>Whole genome sequence of Ardenticatena maritima DSM 23922.</title>
        <authorList>
            <person name="Hemp J."/>
            <person name="Ward L.M."/>
            <person name="Pace L.A."/>
            <person name="Fischer W.W."/>
        </authorList>
    </citation>
    <scope>NUCLEOTIDE SEQUENCE [LARGE SCALE GENOMIC DNA]</scope>
    <source>
        <strain evidence="6 8">110S</strain>
    </source>
</reference>
<dbReference type="CDD" id="cd06267">
    <property type="entry name" value="PBP1_LacI_sugar_binding-like"/>
    <property type="match status" value="1"/>
</dbReference>
<gene>
    <name evidence="5" type="primary">lacI</name>
    <name evidence="5" type="ORF">ARMA_1751</name>
    <name evidence="6" type="ORF">SE16_09000</name>
</gene>
<dbReference type="PRINTS" id="PR00036">
    <property type="entry name" value="HTHLACI"/>
</dbReference>
<evidence type="ECO:0000259" key="4">
    <source>
        <dbReference type="PROSITE" id="PS50932"/>
    </source>
</evidence>
<dbReference type="Gene3D" id="1.10.260.40">
    <property type="entry name" value="lambda repressor-like DNA-binding domains"/>
    <property type="match status" value="1"/>
</dbReference>
<dbReference type="STRING" id="872965.SE16_09000"/>
<comment type="caution">
    <text evidence="5">The sequence shown here is derived from an EMBL/GenBank/DDBJ whole genome shotgun (WGS) entry which is preliminary data.</text>
</comment>
<dbReference type="FunCoup" id="A0A0M9UCV2">
    <property type="interactions" value="73"/>
</dbReference>
<dbReference type="SUPFAM" id="SSF53822">
    <property type="entry name" value="Periplasmic binding protein-like I"/>
    <property type="match status" value="1"/>
</dbReference>
<dbReference type="SMART" id="SM00354">
    <property type="entry name" value="HTH_LACI"/>
    <property type="match status" value="1"/>
</dbReference>
<dbReference type="InterPro" id="IPR010982">
    <property type="entry name" value="Lambda_DNA-bd_dom_sf"/>
</dbReference>
<dbReference type="AlphaFoldDB" id="A0A0M9UCV2"/>
<dbReference type="InterPro" id="IPR046335">
    <property type="entry name" value="LacI/GalR-like_sensor"/>
</dbReference>
<dbReference type="OrthoDB" id="3227375at2"/>
<dbReference type="RefSeq" id="WP_054493177.1">
    <property type="nucleotide sequence ID" value="NZ_BBZA01000137.1"/>
</dbReference>
<dbReference type="SUPFAM" id="SSF47413">
    <property type="entry name" value="lambda repressor-like DNA-binding domains"/>
    <property type="match status" value="1"/>
</dbReference>
<evidence type="ECO:0000313" key="6">
    <source>
        <dbReference type="EMBL" id="KPL87722.1"/>
    </source>
</evidence>
<evidence type="ECO:0000313" key="8">
    <source>
        <dbReference type="Proteomes" id="UP000050502"/>
    </source>
</evidence>
<dbReference type="Proteomes" id="UP000037784">
    <property type="component" value="Unassembled WGS sequence"/>
</dbReference>
<reference evidence="5 7" key="1">
    <citation type="journal article" date="2015" name="Genome Announc.">
        <title>Draft Genome Sequence of a Heterotrophic Facultative Anaerobic Thermophilic Bacterium, Ardenticatena maritima Strain 110ST.</title>
        <authorList>
            <person name="Kawaichi S."/>
            <person name="Yoshida T."/>
            <person name="Sako Y."/>
            <person name="Nakamura R."/>
        </authorList>
    </citation>
    <scope>NUCLEOTIDE SEQUENCE [LARGE SCALE GENOMIC DNA]</scope>
    <source>
        <strain evidence="5 7">110S</strain>
    </source>
</reference>
<evidence type="ECO:0000256" key="2">
    <source>
        <dbReference type="ARBA" id="ARBA00023125"/>
    </source>
</evidence>
<keyword evidence="2" id="KW-0238">DNA-binding</keyword>
<dbReference type="InParanoid" id="A0A0M9UCV2"/>
<keyword evidence="1" id="KW-0805">Transcription regulation</keyword>
<dbReference type="GO" id="GO:0000976">
    <property type="term" value="F:transcription cis-regulatory region binding"/>
    <property type="evidence" value="ECO:0007669"/>
    <property type="project" value="TreeGrafter"/>
</dbReference>
<keyword evidence="3" id="KW-0804">Transcription</keyword>
<dbReference type="FunFam" id="1.10.260.40:FF:000002">
    <property type="entry name" value="HTH-type transcriptional repressor PurR"/>
    <property type="match status" value="1"/>
</dbReference>
<dbReference type="PATRIC" id="fig|872965.6.peg.1838"/>
<protein>
    <submittedName>
        <fullName evidence="5">LacI family transcriptional regulator</fullName>
    </submittedName>
</protein>
<dbReference type="InterPro" id="IPR000843">
    <property type="entry name" value="HTH_LacI"/>
</dbReference>
<evidence type="ECO:0000256" key="1">
    <source>
        <dbReference type="ARBA" id="ARBA00023015"/>
    </source>
</evidence>
<dbReference type="PANTHER" id="PTHR30146">
    <property type="entry name" value="LACI-RELATED TRANSCRIPTIONAL REPRESSOR"/>
    <property type="match status" value="1"/>
</dbReference>
<evidence type="ECO:0000313" key="7">
    <source>
        <dbReference type="Proteomes" id="UP000037784"/>
    </source>
</evidence>
<organism evidence="5 7">
    <name type="scientific">Ardenticatena maritima</name>
    <dbReference type="NCBI Taxonomy" id="872965"/>
    <lineage>
        <taxon>Bacteria</taxon>
        <taxon>Bacillati</taxon>
        <taxon>Chloroflexota</taxon>
        <taxon>Ardenticatenia</taxon>
        <taxon>Ardenticatenales</taxon>
        <taxon>Ardenticatenaceae</taxon>
        <taxon>Ardenticatena</taxon>
    </lineage>
</organism>